<protein>
    <recommendedName>
        <fullName evidence="11">Na(+)/H(+) antiporter NhaA</fullName>
    </recommendedName>
    <alternativeName>
        <fullName evidence="11">Sodium/proton antiporter NhaA</fullName>
    </alternativeName>
</protein>
<keyword evidence="2 11" id="KW-0813">Transport</keyword>
<feature type="transmembrane region" description="Helical" evidence="11">
    <location>
        <begin position="102"/>
        <end position="123"/>
    </location>
</feature>
<dbReference type="EMBL" id="JBHTEF010000001">
    <property type="protein sequence ID" value="MFC7581160.1"/>
    <property type="molecule type" value="Genomic_DNA"/>
</dbReference>
<keyword evidence="13" id="KW-1185">Reference proteome</keyword>
<dbReference type="NCBIfam" id="TIGR00773">
    <property type="entry name" value="NhaA"/>
    <property type="match status" value="1"/>
</dbReference>
<evidence type="ECO:0000256" key="2">
    <source>
        <dbReference type="ARBA" id="ARBA00022448"/>
    </source>
</evidence>
<feature type="transmembrane region" description="Helical" evidence="11">
    <location>
        <begin position="166"/>
        <end position="185"/>
    </location>
</feature>
<evidence type="ECO:0000256" key="9">
    <source>
        <dbReference type="ARBA" id="ARBA00023136"/>
    </source>
</evidence>
<evidence type="ECO:0000313" key="13">
    <source>
        <dbReference type="Proteomes" id="UP001596527"/>
    </source>
</evidence>
<accession>A0ABW2SMQ3</accession>
<keyword evidence="5 11" id="KW-0812">Transmembrane</keyword>
<comment type="catalytic activity">
    <reaction evidence="11">
        <text>Na(+)(in) + 2 H(+)(out) = Na(+)(out) + 2 H(+)(in)</text>
        <dbReference type="Rhea" id="RHEA:29251"/>
        <dbReference type="ChEBI" id="CHEBI:15378"/>
        <dbReference type="ChEBI" id="CHEBI:29101"/>
    </reaction>
</comment>
<dbReference type="PANTHER" id="PTHR30341:SF0">
    <property type="entry name" value="NA(+)_H(+) ANTIPORTER NHAA"/>
    <property type="match status" value="1"/>
</dbReference>
<sequence>MTPFLPSRGPRALLGRETTGGLLILLGAVAGLVLANAPTREAFEAVSSARVGPAAIGPLPLHLDLAVGQWAQDGLLTVFFFTVGLELIQEFRVGSLRRPRQAAVPVLAAMGGVAAPALVYLAVDALAASGAHAHGWAILTATDIAFAVSVLALFGRGLPGALRSFLLTLAVVDDLIGILLIAVFYPAEGGMSPLALIGSLAMVAVFAVLARRRRMRWWLMAPAAVAAWALMHASGVHPTIAGVALGLVVPAGSGTAGTGSGAAAGPSRATRIDLALRPLSNGIALPVFAVFAAGVPLDPVGGPGRSGLLAQPLVWAVSAALVLGKPLGVLLTTKAVTAWTRLRLPDSIGVRDLLPVGLLCGIGFTVSMLIAGLSFEDPSLVDEARAAVLVGSTASAVLGAALLRHDARRVRGSDMNEDGAPDRDRRIIR</sequence>
<keyword evidence="9 11" id="KW-0472">Membrane</keyword>
<organism evidence="12 13">
    <name type="scientific">Schaalia naturae</name>
    <dbReference type="NCBI Taxonomy" id="635203"/>
    <lineage>
        <taxon>Bacteria</taxon>
        <taxon>Bacillati</taxon>
        <taxon>Actinomycetota</taxon>
        <taxon>Actinomycetes</taxon>
        <taxon>Actinomycetales</taxon>
        <taxon>Actinomycetaceae</taxon>
        <taxon>Schaalia</taxon>
    </lineage>
</organism>
<evidence type="ECO:0000313" key="12">
    <source>
        <dbReference type="EMBL" id="MFC7581160.1"/>
    </source>
</evidence>
<keyword evidence="4 11" id="KW-1003">Cell membrane</keyword>
<feature type="transmembrane region" description="Helical" evidence="11">
    <location>
        <begin position="274"/>
        <end position="293"/>
    </location>
</feature>
<keyword evidence="10 11" id="KW-0739">Sodium transport</keyword>
<feature type="transmembrane region" description="Helical" evidence="11">
    <location>
        <begin position="135"/>
        <end position="154"/>
    </location>
</feature>
<feature type="transmembrane region" description="Helical" evidence="11">
    <location>
        <begin position="217"/>
        <end position="234"/>
    </location>
</feature>
<reference evidence="13" key="1">
    <citation type="journal article" date="2019" name="Int. J. Syst. Evol. Microbiol.">
        <title>The Global Catalogue of Microorganisms (GCM) 10K type strain sequencing project: providing services to taxonomists for standard genome sequencing and annotation.</title>
        <authorList>
            <consortium name="The Broad Institute Genomics Platform"/>
            <consortium name="The Broad Institute Genome Sequencing Center for Infectious Disease"/>
            <person name="Wu L."/>
            <person name="Ma J."/>
        </authorList>
    </citation>
    <scope>NUCLEOTIDE SEQUENCE [LARGE SCALE GENOMIC DNA]</scope>
    <source>
        <strain evidence="13">CCUG 56698</strain>
    </source>
</reference>
<name>A0ABW2SMQ3_9ACTO</name>
<keyword evidence="8 11" id="KW-0406">Ion transport</keyword>
<evidence type="ECO:0000256" key="11">
    <source>
        <dbReference type="HAMAP-Rule" id="MF_01844"/>
    </source>
</evidence>
<feature type="transmembrane region" description="Helical" evidence="11">
    <location>
        <begin position="191"/>
        <end position="210"/>
    </location>
</feature>
<dbReference type="InterPro" id="IPR023171">
    <property type="entry name" value="Na/H_antiporter_dom_sf"/>
</dbReference>
<keyword evidence="3 11" id="KW-0050">Antiport</keyword>
<evidence type="ECO:0000256" key="3">
    <source>
        <dbReference type="ARBA" id="ARBA00022449"/>
    </source>
</evidence>
<evidence type="ECO:0000256" key="7">
    <source>
        <dbReference type="ARBA" id="ARBA00023053"/>
    </source>
</evidence>
<dbReference type="Pfam" id="PF06965">
    <property type="entry name" value="Na_H_antiport_1"/>
    <property type="match status" value="1"/>
</dbReference>
<keyword evidence="7 11" id="KW-0915">Sodium</keyword>
<dbReference type="InterPro" id="IPR004670">
    <property type="entry name" value="NhaA"/>
</dbReference>
<evidence type="ECO:0000256" key="4">
    <source>
        <dbReference type="ARBA" id="ARBA00022475"/>
    </source>
</evidence>
<comment type="similarity">
    <text evidence="11">Belongs to the NhaA Na(+)/H(+) (TC 2.A.33) antiporter family.</text>
</comment>
<dbReference type="Proteomes" id="UP001596527">
    <property type="component" value="Unassembled WGS sequence"/>
</dbReference>
<evidence type="ECO:0000256" key="10">
    <source>
        <dbReference type="ARBA" id="ARBA00023201"/>
    </source>
</evidence>
<evidence type="ECO:0000256" key="5">
    <source>
        <dbReference type="ARBA" id="ARBA00022692"/>
    </source>
</evidence>
<proteinExistence type="inferred from homology"/>
<dbReference type="RefSeq" id="WP_380974150.1">
    <property type="nucleotide sequence ID" value="NZ_JBHTEF010000001.1"/>
</dbReference>
<feature type="transmembrane region" description="Helical" evidence="11">
    <location>
        <begin position="20"/>
        <end position="37"/>
    </location>
</feature>
<feature type="transmembrane region" description="Helical" evidence="11">
    <location>
        <begin position="386"/>
        <end position="403"/>
    </location>
</feature>
<evidence type="ECO:0000256" key="8">
    <source>
        <dbReference type="ARBA" id="ARBA00023065"/>
    </source>
</evidence>
<evidence type="ECO:0000256" key="6">
    <source>
        <dbReference type="ARBA" id="ARBA00022989"/>
    </source>
</evidence>
<feature type="transmembrane region" description="Helical" evidence="11">
    <location>
        <begin position="240"/>
        <end position="262"/>
    </location>
</feature>
<feature type="transmembrane region" description="Helical" evidence="11">
    <location>
        <begin position="313"/>
        <end position="332"/>
    </location>
</feature>
<comment type="subcellular location">
    <subcellularLocation>
        <location evidence="1">Cell inner membrane</location>
        <topology evidence="1">Multi-pass membrane protein</topology>
    </subcellularLocation>
    <subcellularLocation>
        <location evidence="11">Cell membrane</location>
        <topology evidence="11">Multi-pass membrane protein</topology>
    </subcellularLocation>
</comment>
<evidence type="ECO:0000256" key="1">
    <source>
        <dbReference type="ARBA" id="ARBA00004429"/>
    </source>
</evidence>
<keyword evidence="6 11" id="KW-1133">Transmembrane helix</keyword>
<dbReference type="Gene3D" id="1.20.1530.10">
    <property type="entry name" value="Na+/H+ antiporter like domain"/>
    <property type="match status" value="1"/>
</dbReference>
<comment type="caution">
    <text evidence="12">The sequence shown here is derived from an EMBL/GenBank/DDBJ whole genome shotgun (WGS) entry which is preliminary data.</text>
</comment>
<feature type="transmembrane region" description="Helical" evidence="11">
    <location>
        <begin position="353"/>
        <end position="374"/>
    </location>
</feature>
<dbReference type="HAMAP" id="MF_01844">
    <property type="entry name" value="NhaA"/>
    <property type="match status" value="1"/>
</dbReference>
<comment type="function">
    <text evidence="11">Na(+)/H(+) antiporter that extrudes sodium in exchange for external protons.</text>
</comment>
<dbReference type="PANTHER" id="PTHR30341">
    <property type="entry name" value="SODIUM ION/PROTON ANTIPORTER NHAA-RELATED"/>
    <property type="match status" value="1"/>
</dbReference>
<gene>
    <name evidence="11 12" type="primary">nhaA</name>
    <name evidence="12" type="ORF">ACFQWG_08115</name>
</gene>